<protein>
    <submittedName>
        <fullName evidence="1">Uncharacterized protein</fullName>
    </submittedName>
</protein>
<dbReference type="OrthoDB" id="1434485at2"/>
<reference evidence="1 2" key="1">
    <citation type="submission" date="2018-03" db="EMBL/GenBank/DDBJ databases">
        <title>Draft Genome Sequences of the Obligatory Marine Myxobacteria Enhygromyxa salina SWB007.</title>
        <authorList>
            <person name="Poehlein A."/>
            <person name="Moghaddam J.A."/>
            <person name="Harms H."/>
            <person name="Alanjari M."/>
            <person name="Koenig G.M."/>
            <person name="Daniel R."/>
            <person name="Schaeberle T.F."/>
        </authorList>
    </citation>
    <scope>NUCLEOTIDE SEQUENCE [LARGE SCALE GENOMIC DNA]</scope>
    <source>
        <strain evidence="1 2">SWB007</strain>
    </source>
</reference>
<dbReference type="RefSeq" id="WP_106087138.1">
    <property type="nucleotide sequence ID" value="NZ_PVNL01000001.1"/>
</dbReference>
<dbReference type="EMBL" id="PVNL01000001">
    <property type="protein sequence ID" value="PRQ10215.1"/>
    <property type="molecule type" value="Genomic_DNA"/>
</dbReference>
<gene>
    <name evidence="1" type="ORF">ENSA7_00230</name>
</gene>
<proteinExistence type="predicted"/>
<accession>A0A2S9YYN6</accession>
<dbReference type="AlphaFoldDB" id="A0A2S9YYN6"/>
<name>A0A2S9YYN6_9BACT</name>
<sequence length="277" mass="31241">MTKAFPPRVHVLLARNAEVGVVLRRGPSKSVCALLWNRRKDTFELGQWLRGRIYERRADLSPDGRHLIYFAMNGRWGSDTGGSWTAISRAPYLRALVLLGKGDCWHGGGLFTGKGKYWLNDGYGHKPMRGSSEVTRDPSFVPSACFGGECPGVYYVRLLRDGWTLVEETGVKHDRCTVFEKPLPRGWVLRKRAHEQIGAPVGHGCYWDEHELEHAASGRLLAWPDWEWADRDASSLVFARGGSLYRVRLPDRAGLGEPTLLRDFSAMRFENVQAPYG</sequence>
<comment type="caution">
    <text evidence="1">The sequence shown here is derived from an EMBL/GenBank/DDBJ whole genome shotgun (WGS) entry which is preliminary data.</text>
</comment>
<dbReference type="Proteomes" id="UP000238823">
    <property type="component" value="Unassembled WGS sequence"/>
</dbReference>
<evidence type="ECO:0000313" key="1">
    <source>
        <dbReference type="EMBL" id="PRQ10215.1"/>
    </source>
</evidence>
<organism evidence="1 2">
    <name type="scientific">Enhygromyxa salina</name>
    <dbReference type="NCBI Taxonomy" id="215803"/>
    <lineage>
        <taxon>Bacteria</taxon>
        <taxon>Pseudomonadati</taxon>
        <taxon>Myxococcota</taxon>
        <taxon>Polyangia</taxon>
        <taxon>Nannocystales</taxon>
        <taxon>Nannocystaceae</taxon>
        <taxon>Enhygromyxa</taxon>
    </lineage>
</organism>
<evidence type="ECO:0000313" key="2">
    <source>
        <dbReference type="Proteomes" id="UP000238823"/>
    </source>
</evidence>